<evidence type="ECO:0000259" key="3">
    <source>
        <dbReference type="PROSITE" id="PS50056"/>
    </source>
</evidence>
<comment type="similarity">
    <text evidence="1">Belongs to the short-chain dehydrogenases/reductases (SDR) family.</text>
</comment>
<dbReference type="SUPFAM" id="SSF51735">
    <property type="entry name" value="NAD(P)-binding Rossmann-fold domains"/>
    <property type="match status" value="1"/>
</dbReference>
<dbReference type="CDD" id="cd05233">
    <property type="entry name" value="SDR_c"/>
    <property type="match status" value="1"/>
</dbReference>
<dbReference type="PROSITE" id="PS50056">
    <property type="entry name" value="TYR_PHOSPHATASE_2"/>
    <property type="match status" value="1"/>
</dbReference>
<dbReference type="PRINTS" id="PR00081">
    <property type="entry name" value="GDHRDH"/>
</dbReference>
<gene>
    <name evidence="4" type="ORF">GCM10010990_32430</name>
</gene>
<dbReference type="InterPro" id="IPR036291">
    <property type="entry name" value="NAD(P)-bd_dom_sf"/>
</dbReference>
<dbReference type="EMBL" id="BMIP01000009">
    <property type="protein sequence ID" value="GGD80010.1"/>
    <property type="molecule type" value="Genomic_DNA"/>
</dbReference>
<dbReference type="GO" id="GO:0016491">
    <property type="term" value="F:oxidoreductase activity"/>
    <property type="evidence" value="ECO:0007669"/>
    <property type="project" value="UniProtKB-KW"/>
</dbReference>
<proteinExistence type="inferred from homology"/>
<organism evidence="4 5">
    <name type="scientific">Croceicoccus mobilis</name>
    <dbReference type="NCBI Taxonomy" id="1703339"/>
    <lineage>
        <taxon>Bacteria</taxon>
        <taxon>Pseudomonadati</taxon>
        <taxon>Pseudomonadota</taxon>
        <taxon>Alphaproteobacteria</taxon>
        <taxon>Sphingomonadales</taxon>
        <taxon>Erythrobacteraceae</taxon>
        <taxon>Croceicoccus</taxon>
    </lineage>
</organism>
<dbReference type="InterPro" id="IPR000387">
    <property type="entry name" value="Tyr_Pase_dom"/>
</dbReference>
<dbReference type="RefSeq" id="WP_066770908.1">
    <property type="nucleotide sequence ID" value="NZ_BMIP01000009.1"/>
</dbReference>
<sequence length="252" mass="26203">MTGRKSCALVTGATGKVGAALVERLAARGMTVHAMGRRRAALKELAAATGCIPAVADLADISAIEACLADIEPDVLVCNAGLGRAGSIAGESAAGIDAMLDVNLRSAMHLLRLVMPGMIARDRGHIVFIGSMAGHHSFAGHAAYHATKAGVAMLARQARIDLIGRRVRVSEISPGRIRTDMFAKALDLSGEEAEKRFFEGYEPLLPEDIADAVEYAIAAPERVNVGLIEIFPTMQVAGGMTMAKGGAASDGN</sequence>
<evidence type="ECO:0000313" key="5">
    <source>
        <dbReference type="Proteomes" id="UP000612349"/>
    </source>
</evidence>
<dbReference type="Pfam" id="PF00106">
    <property type="entry name" value="adh_short"/>
    <property type="match status" value="1"/>
</dbReference>
<reference evidence="4" key="1">
    <citation type="journal article" date="2014" name="Int. J. Syst. Evol. Microbiol.">
        <title>Complete genome sequence of Corynebacterium casei LMG S-19264T (=DSM 44701T), isolated from a smear-ripened cheese.</title>
        <authorList>
            <consortium name="US DOE Joint Genome Institute (JGI-PGF)"/>
            <person name="Walter F."/>
            <person name="Albersmeier A."/>
            <person name="Kalinowski J."/>
            <person name="Ruckert C."/>
        </authorList>
    </citation>
    <scope>NUCLEOTIDE SEQUENCE</scope>
    <source>
        <strain evidence="4">CGMCC 1.15360</strain>
    </source>
</reference>
<feature type="domain" description="Tyrosine specific protein phosphatases" evidence="3">
    <location>
        <begin position="75"/>
        <end position="126"/>
    </location>
</feature>
<dbReference type="OrthoDB" id="9810734at2"/>
<dbReference type="InterPro" id="IPR002347">
    <property type="entry name" value="SDR_fam"/>
</dbReference>
<evidence type="ECO:0000256" key="2">
    <source>
        <dbReference type="ARBA" id="ARBA00023002"/>
    </source>
</evidence>
<evidence type="ECO:0000313" key="4">
    <source>
        <dbReference type="EMBL" id="GGD80010.1"/>
    </source>
</evidence>
<keyword evidence="2" id="KW-0560">Oxidoreductase</keyword>
<protein>
    <submittedName>
        <fullName evidence="4">Oxidoreductase</fullName>
    </submittedName>
</protein>
<reference evidence="4" key="2">
    <citation type="submission" date="2020-09" db="EMBL/GenBank/DDBJ databases">
        <authorList>
            <person name="Sun Q."/>
            <person name="Zhou Y."/>
        </authorList>
    </citation>
    <scope>NUCLEOTIDE SEQUENCE</scope>
    <source>
        <strain evidence="4">CGMCC 1.15360</strain>
    </source>
</reference>
<keyword evidence="5" id="KW-1185">Reference proteome</keyword>
<accession>A0A916Z7S1</accession>
<dbReference type="Proteomes" id="UP000612349">
    <property type="component" value="Unassembled WGS sequence"/>
</dbReference>
<evidence type="ECO:0000256" key="1">
    <source>
        <dbReference type="ARBA" id="ARBA00006484"/>
    </source>
</evidence>
<comment type="caution">
    <text evidence="4">The sequence shown here is derived from an EMBL/GenBank/DDBJ whole genome shotgun (WGS) entry which is preliminary data.</text>
</comment>
<name>A0A916Z7S1_9SPHN</name>
<dbReference type="PANTHER" id="PTHR43115:SF4">
    <property type="entry name" value="DEHYDROGENASE_REDUCTASE SDR FAMILY MEMBER 11"/>
    <property type="match status" value="1"/>
</dbReference>
<dbReference type="PANTHER" id="PTHR43115">
    <property type="entry name" value="DEHYDROGENASE/REDUCTASE SDR FAMILY MEMBER 11"/>
    <property type="match status" value="1"/>
</dbReference>
<dbReference type="Gene3D" id="3.40.50.720">
    <property type="entry name" value="NAD(P)-binding Rossmann-like Domain"/>
    <property type="match status" value="1"/>
</dbReference>
<dbReference type="AlphaFoldDB" id="A0A916Z7S1"/>